<dbReference type="SUPFAM" id="SSF53474">
    <property type="entry name" value="alpha/beta-Hydrolases"/>
    <property type="match status" value="1"/>
</dbReference>
<reference evidence="2" key="1">
    <citation type="submission" date="2022-07" db="EMBL/GenBank/DDBJ databases">
        <authorList>
            <person name="Criscuolo A."/>
        </authorList>
    </citation>
    <scope>NUCLEOTIDE SEQUENCE</scope>
    <source>
        <strain evidence="2">CIP103197</strain>
    </source>
</reference>
<dbReference type="EMBL" id="CAMAPB010000028">
    <property type="protein sequence ID" value="CAH9059464.1"/>
    <property type="molecule type" value="Genomic_DNA"/>
</dbReference>
<comment type="caution">
    <text evidence="2">The sequence shown here is derived from an EMBL/GenBank/DDBJ whole genome shotgun (WGS) entry which is preliminary data.</text>
</comment>
<proteinExistence type="predicted"/>
<evidence type="ECO:0000313" key="2">
    <source>
        <dbReference type="EMBL" id="CAH9059464.1"/>
    </source>
</evidence>
<evidence type="ECO:0000313" key="3">
    <source>
        <dbReference type="Proteomes" id="UP001152447"/>
    </source>
</evidence>
<evidence type="ECO:0000259" key="1">
    <source>
        <dbReference type="Pfam" id="PF12146"/>
    </source>
</evidence>
<keyword evidence="2" id="KW-0378">Hydrolase</keyword>
<dbReference type="RefSeq" id="WP_262976760.1">
    <property type="nucleotide sequence ID" value="NZ_CAMAPB010000028.1"/>
</dbReference>
<dbReference type="EC" id="3.1.1.5" evidence="2"/>
<sequence>MFYSNESELENNLPAINEFYTNTLKKAYLSTAAGKLFYAYAKPKQAHTAIVISSGRIEGLDKYKELLWELYCNNFAVFIVDHQGQGRSYRLLKNPHKGHIKQFEDYSHDLNQFNLEVVKQHWQGKKLLLSHSMGGAIAFDYLARYSHDFSGAFLSAPMFDIHTKGIPKPVAQFIAASASLLGFSGCYALGQSDYTPEEFALNTLTSSQIRYDQFRATYQQTPLLQLGGVTYGWLHTVFSFIKALDKLSITTPLFIASAENDEVVDNQAQHKLASRHKNTLIKQFKGTKHELFFERDEIRQPLLTSLYKFCDSIG</sequence>
<keyword evidence="3" id="KW-1185">Reference proteome</keyword>
<protein>
    <submittedName>
        <fullName evidence="2">Lysophospholipase L2</fullName>
        <ecNumber evidence="2">3.1.1.5</ecNumber>
    </submittedName>
</protein>
<dbReference type="AlphaFoldDB" id="A0A9W4VRH1"/>
<dbReference type="GO" id="GO:0004622">
    <property type="term" value="F:phosphatidylcholine lysophospholipase activity"/>
    <property type="evidence" value="ECO:0007669"/>
    <property type="project" value="UniProtKB-EC"/>
</dbReference>
<dbReference type="InterPro" id="IPR029058">
    <property type="entry name" value="AB_hydrolase_fold"/>
</dbReference>
<dbReference type="Pfam" id="PF12146">
    <property type="entry name" value="Hydrolase_4"/>
    <property type="match status" value="1"/>
</dbReference>
<feature type="domain" description="Serine aminopeptidase S33" evidence="1">
    <location>
        <begin position="45"/>
        <end position="296"/>
    </location>
</feature>
<organism evidence="2 3">
    <name type="scientific">Pseudoalteromonas haloplanktis</name>
    <name type="common">Alteromonas haloplanktis</name>
    <dbReference type="NCBI Taxonomy" id="228"/>
    <lineage>
        <taxon>Bacteria</taxon>
        <taxon>Pseudomonadati</taxon>
        <taxon>Pseudomonadota</taxon>
        <taxon>Gammaproteobacteria</taxon>
        <taxon>Alteromonadales</taxon>
        <taxon>Pseudoalteromonadaceae</taxon>
        <taxon>Pseudoalteromonas</taxon>
    </lineage>
</organism>
<dbReference type="Gene3D" id="3.40.50.1820">
    <property type="entry name" value="alpha/beta hydrolase"/>
    <property type="match status" value="1"/>
</dbReference>
<dbReference type="PANTHER" id="PTHR11614">
    <property type="entry name" value="PHOSPHOLIPASE-RELATED"/>
    <property type="match status" value="1"/>
</dbReference>
<dbReference type="Proteomes" id="UP001152447">
    <property type="component" value="Unassembled WGS sequence"/>
</dbReference>
<dbReference type="InterPro" id="IPR022742">
    <property type="entry name" value="Hydrolase_4"/>
</dbReference>
<dbReference type="InterPro" id="IPR051044">
    <property type="entry name" value="MAG_DAG_Lipase"/>
</dbReference>
<name>A0A9W4VRH1_PSEHA</name>
<accession>A0A9W4VRH1</accession>
<gene>
    <name evidence="2" type="primary">pldB</name>
    <name evidence="2" type="ORF">PSEHALCIP103_02066</name>
</gene>